<dbReference type="InterPro" id="IPR003607">
    <property type="entry name" value="HD/PDEase_dom"/>
</dbReference>
<dbReference type="PROSITE" id="PS51832">
    <property type="entry name" value="HD_GYP"/>
    <property type="match status" value="1"/>
</dbReference>
<dbReference type="Gene3D" id="1.10.3210.10">
    <property type="entry name" value="Hypothetical protein af1432"/>
    <property type="match status" value="1"/>
</dbReference>
<protein>
    <submittedName>
        <fullName evidence="2">HD-GYP domain-containing protein (C-di-GMP phosphodiesterase class II)</fullName>
    </submittedName>
</protein>
<dbReference type="PANTHER" id="PTHR43155:SF2">
    <property type="entry name" value="CYCLIC DI-GMP PHOSPHODIESTERASE PA4108"/>
    <property type="match status" value="1"/>
</dbReference>
<dbReference type="Proteomes" id="UP001519272">
    <property type="component" value="Unassembled WGS sequence"/>
</dbReference>
<feature type="domain" description="HD-GYP" evidence="1">
    <location>
        <begin position="114"/>
        <end position="309"/>
    </location>
</feature>
<organism evidence="2 3">
    <name type="scientific">Paenibacillus turicensis</name>
    <dbReference type="NCBI Taxonomy" id="160487"/>
    <lineage>
        <taxon>Bacteria</taxon>
        <taxon>Bacillati</taxon>
        <taxon>Bacillota</taxon>
        <taxon>Bacilli</taxon>
        <taxon>Bacillales</taxon>
        <taxon>Paenibacillaceae</taxon>
        <taxon>Paenibacillus</taxon>
    </lineage>
</organism>
<sequence>MRVHIMDLVPGDQLLDDTFNHAGVLVLRKDAILSHESIARLLQHSIDYIDIIERKINLEHTTDKHLSHTAYTRVNQQFHHAIDQFEHLFLTVLAEGTYEDNKMEQLLQPVVSTLEEQKDVVSLLLLLHKQQTDDYTYNHSLQVGMLAYYIAKWLHYNDEEAYLVSKAGFLIDIGKSKLPSSIVNKPGRLTEQEFAEIKKHPEYSHKIIMESTKDEISALVALQHHEREDGSGYPKGLRGQEIHPYAKIVAVADVYTAMISNRVYQTKQELLTVLKELNTLSFGKLSPEPTQALIKHLLPNFIGKKVLLSTGESGIIVMTNQTDFFRPLVQTDSTFIDLARKPEITIQEVYL</sequence>
<evidence type="ECO:0000259" key="1">
    <source>
        <dbReference type="PROSITE" id="PS51832"/>
    </source>
</evidence>
<dbReference type="SUPFAM" id="SSF109604">
    <property type="entry name" value="HD-domain/PDEase-like"/>
    <property type="match status" value="1"/>
</dbReference>
<evidence type="ECO:0000313" key="3">
    <source>
        <dbReference type="Proteomes" id="UP001519272"/>
    </source>
</evidence>
<dbReference type="RefSeq" id="WP_210090373.1">
    <property type="nucleotide sequence ID" value="NZ_JAGGKG010000018.1"/>
</dbReference>
<evidence type="ECO:0000313" key="2">
    <source>
        <dbReference type="EMBL" id="MBP1906778.1"/>
    </source>
</evidence>
<comment type="caution">
    <text evidence="2">The sequence shown here is derived from an EMBL/GenBank/DDBJ whole genome shotgun (WGS) entry which is preliminary data.</text>
</comment>
<proteinExistence type="predicted"/>
<name>A0ABS4FWR3_9BACL</name>
<dbReference type="SMART" id="SM00471">
    <property type="entry name" value="HDc"/>
    <property type="match status" value="1"/>
</dbReference>
<dbReference type="InterPro" id="IPR037522">
    <property type="entry name" value="HD_GYP_dom"/>
</dbReference>
<dbReference type="EMBL" id="JAGGKG010000018">
    <property type="protein sequence ID" value="MBP1906778.1"/>
    <property type="molecule type" value="Genomic_DNA"/>
</dbReference>
<reference evidence="2 3" key="1">
    <citation type="submission" date="2021-03" db="EMBL/GenBank/DDBJ databases">
        <title>Genomic Encyclopedia of Type Strains, Phase IV (KMG-IV): sequencing the most valuable type-strain genomes for metagenomic binning, comparative biology and taxonomic classification.</title>
        <authorList>
            <person name="Goeker M."/>
        </authorList>
    </citation>
    <scope>NUCLEOTIDE SEQUENCE [LARGE SCALE GENOMIC DNA]</scope>
    <source>
        <strain evidence="2 3">DSM 14349</strain>
    </source>
</reference>
<accession>A0ABS4FWR3</accession>
<dbReference type="PANTHER" id="PTHR43155">
    <property type="entry name" value="CYCLIC DI-GMP PHOSPHODIESTERASE PA4108-RELATED"/>
    <property type="match status" value="1"/>
</dbReference>
<gene>
    <name evidence="2" type="ORF">J2Z32_003442</name>
</gene>
<keyword evidence="3" id="KW-1185">Reference proteome</keyword>
<dbReference type="CDD" id="cd00077">
    <property type="entry name" value="HDc"/>
    <property type="match status" value="1"/>
</dbReference>
<dbReference type="Pfam" id="PF13487">
    <property type="entry name" value="HD_5"/>
    <property type="match status" value="1"/>
</dbReference>